<reference evidence="2 3" key="1">
    <citation type="journal article" date="2019" name="Commun. Biol.">
        <title>The bagworm genome reveals a unique fibroin gene that provides high tensile strength.</title>
        <authorList>
            <person name="Kono N."/>
            <person name="Nakamura H."/>
            <person name="Ohtoshi R."/>
            <person name="Tomita M."/>
            <person name="Numata K."/>
            <person name="Arakawa K."/>
        </authorList>
    </citation>
    <scope>NUCLEOTIDE SEQUENCE [LARGE SCALE GENOMIC DNA]</scope>
</reference>
<feature type="compositionally biased region" description="Basic and acidic residues" evidence="1">
    <location>
        <begin position="22"/>
        <end position="48"/>
    </location>
</feature>
<sequence length="129" mass="14392">MYEHNARAVGDGGNGVPVRARPQRDSKPQRRRSAAERINAPRDFRDAADLPANVSEMRTNGSIGTHEMRDKLAERSAREGPRLKLVRISREAAGGASQRAVFKAPRRHLMKPPPPASFWSFVAKIKKKN</sequence>
<comment type="caution">
    <text evidence="2">The sequence shown here is derived from an EMBL/GenBank/DDBJ whole genome shotgun (WGS) entry which is preliminary data.</text>
</comment>
<accession>A0A4C1T5W6</accession>
<evidence type="ECO:0000256" key="1">
    <source>
        <dbReference type="SAM" id="MobiDB-lite"/>
    </source>
</evidence>
<dbReference type="AlphaFoldDB" id="A0A4C1T5W6"/>
<feature type="region of interest" description="Disordered" evidence="1">
    <location>
        <begin position="1"/>
        <end position="68"/>
    </location>
</feature>
<dbReference type="EMBL" id="BGZK01004603">
    <property type="protein sequence ID" value="GBP09899.1"/>
    <property type="molecule type" value="Genomic_DNA"/>
</dbReference>
<evidence type="ECO:0000313" key="2">
    <source>
        <dbReference type="EMBL" id="GBP09899.1"/>
    </source>
</evidence>
<evidence type="ECO:0000313" key="3">
    <source>
        <dbReference type="Proteomes" id="UP000299102"/>
    </source>
</evidence>
<organism evidence="2 3">
    <name type="scientific">Eumeta variegata</name>
    <name type="common">Bagworm moth</name>
    <name type="synonym">Eumeta japonica</name>
    <dbReference type="NCBI Taxonomy" id="151549"/>
    <lineage>
        <taxon>Eukaryota</taxon>
        <taxon>Metazoa</taxon>
        <taxon>Ecdysozoa</taxon>
        <taxon>Arthropoda</taxon>
        <taxon>Hexapoda</taxon>
        <taxon>Insecta</taxon>
        <taxon>Pterygota</taxon>
        <taxon>Neoptera</taxon>
        <taxon>Endopterygota</taxon>
        <taxon>Lepidoptera</taxon>
        <taxon>Glossata</taxon>
        <taxon>Ditrysia</taxon>
        <taxon>Tineoidea</taxon>
        <taxon>Psychidae</taxon>
        <taxon>Oiketicinae</taxon>
        <taxon>Eumeta</taxon>
    </lineage>
</organism>
<gene>
    <name evidence="2" type="ORF">EVAR_92534_1</name>
</gene>
<keyword evidence="3" id="KW-1185">Reference proteome</keyword>
<protein>
    <submittedName>
        <fullName evidence="2">Uncharacterized protein</fullName>
    </submittedName>
</protein>
<dbReference type="Proteomes" id="UP000299102">
    <property type="component" value="Unassembled WGS sequence"/>
</dbReference>
<proteinExistence type="predicted"/>
<name>A0A4C1T5W6_EUMVA</name>